<evidence type="ECO:0000313" key="3">
    <source>
        <dbReference type="Proteomes" id="UP000317344"/>
    </source>
</evidence>
<dbReference type="PANTHER" id="PTHR34853">
    <property type="match status" value="1"/>
</dbReference>
<dbReference type="PROSITE" id="PS51257">
    <property type="entry name" value="PROKAR_LIPOPROTEIN"/>
    <property type="match status" value="1"/>
</dbReference>
<keyword evidence="1" id="KW-0732">Signal</keyword>
<keyword evidence="3" id="KW-1185">Reference proteome</keyword>
<protein>
    <submittedName>
        <fullName evidence="2">Alpha/beta hydrolase</fullName>
    </submittedName>
</protein>
<dbReference type="GO" id="GO:0016042">
    <property type="term" value="P:lipid catabolic process"/>
    <property type="evidence" value="ECO:0007669"/>
    <property type="project" value="InterPro"/>
</dbReference>
<dbReference type="Gene3D" id="3.40.50.1820">
    <property type="entry name" value="alpha/beta hydrolase"/>
    <property type="match status" value="2"/>
</dbReference>
<organism evidence="2 3">
    <name type="scientific">Tomitella fengzijianii</name>
    <dbReference type="NCBI Taxonomy" id="2597660"/>
    <lineage>
        <taxon>Bacteria</taxon>
        <taxon>Bacillati</taxon>
        <taxon>Actinomycetota</taxon>
        <taxon>Actinomycetes</taxon>
        <taxon>Mycobacteriales</taxon>
        <taxon>Tomitella</taxon>
    </lineage>
</organism>
<feature type="signal peptide" evidence="1">
    <location>
        <begin position="1"/>
        <end position="30"/>
    </location>
</feature>
<reference evidence="2 3" key="2">
    <citation type="submission" date="2019-07" db="EMBL/GenBank/DDBJ databases">
        <authorList>
            <person name="Huang Y."/>
        </authorList>
    </citation>
    <scope>NUCLEOTIDE SEQUENCE [LARGE SCALE GENOMIC DNA]</scope>
    <source>
        <strain evidence="2 3">HY188</strain>
    </source>
</reference>
<name>A0A516WZ47_9ACTN</name>
<dbReference type="SUPFAM" id="SSF53474">
    <property type="entry name" value="alpha/beta-Hydrolases"/>
    <property type="match status" value="1"/>
</dbReference>
<keyword evidence="2" id="KW-0378">Hydrolase</keyword>
<sequence>MHTSRIARRARWAGAAVIAATVLAGCGSNADGDGASAAASGDIAYGTLLSSQPSTGDAVLPSAAGNTRVTYMSEGPQGDPAVVSGSVSVPGGPAPDGGWPVISWAHGTTGVADACAPSSGSVPGSDGEYLRYVDDTLDRYVQAGYAVVQTDYVGLGTPGVHPYINGDSEANAVTDIVTAARELDSSIGTTWYVAGHSQGGHAAVFTAAEAPSRAPDLNLEGAVAIAPGNRLGDTLQYFAAGGPDVRAALGYLPLILLGAQAADPGLKAYDYVSDPVDPLLDAATNGCTDATFAAAQHVPVDKIIPDDADLTPMADYLAKQNLGGLTLQVPTLILQGTADSSVTEPSTTALVDTLCTAGNPVSYKTYDGLEHTPTVPASFDDALAFIRTLGDGGAPGGVCGA</sequence>
<dbReference type="KEGG" id="toy:FO059_00555"/>
<accession>A0A516WZ47</accession>
<dbReference type="InterPro" id="IPR005152">
    <property type="entry name" value="Lipase_secreted"/>
</dbReference>
<dbReference type="PIRSF" id="PIRSF029171">
    <property type="entry name" value="Esterase_LipA"/>
    <property type="match status" value="1"/>
</dbReference>
<evidence type="ECO:0000313" key="2">
    <source>
        <dbReference type="EMBL" id="QDQ96108.1"/>
    </source>
</evidence>
<proteinExistence type="predicted"/>
<dbReference type="OrthoDB" id="9798122at2"/>
<dbReference type="PANTHER" id="PTHR34853:SF1">
    <property type="entry name" value="LIPASE 5"/>
    <property type="match status" value="1"/>
</dbReference>
<dbReference type="AlphaFoldDB" id="A0A516WZ47"/>
<dbReference type="Proteomes" id="UP000317344">
    <property type="component" value="Chromosome"/>
</dbReference>
<dbReference type="EMBL" id="CP041765">
    <property type="protein sequence ID" value="QDQ96108.1"/>
    <property type="molecule type" value="Genomic_DNA"/>
</dbReference>
<gene>
    <name evidence="2" type="ORF">FO059_00555</name>
</gene>
<feature type="chain" id="PRO_5022007125" evidence="1">
    <location>
        <begin position="31"/>
        <end position="401"/>
    </location>
</feature>
<dbReference type="GO" id="GO:0004806">
    <property type="term" value="F:triacylglycerol lipase activity"/>
    <property type="evidence" value="ECO:0007669"/>
    <property type="project" value="InterPro"/>
</dbReference>
<dbReference type="InterPro" id="IPR029058">
    <property type="entry name" value="AB_hydrolase_fold"/>
</dbReference>
<evidence type="ECO:0000256" key="1">
    <source>
        <dbReference type="SAM" id="SignalP"/>
    </source>
</evidence>
<reference evidence="2 3" key="1">
    <citation type="submission" date="2019-07" db="EMBL/GenBank/DDBJ databases">
        <title>Tomitella cavernea sp. nov., an actinomycete isolated from soil.</title>
        <authorList>
            <person name="Cheng J."/>
        </authorList>
    </citation>
    <scope>NUCLEOTIDE SEQUENCE [LARGE SCALE GENOMIC DNA]</scope>
    <source>
        <strain evidence="2 3">HY188</strain>
    </source>
</reference>
<dbReference type="RefSeq" id="WP_143905470.1">
    <property type="nucleotide sequence ID" value="NZ_JAJNRS010000015.1"/>
</dbReference>
<dbReference type="Pfam" id="PF03583">
    <property type="entry name" value="LIP"/>
    <property type="match status" value="1"/>
</dbReference>